<gene>
    <name evidence="1" type="ORF">KIN_30910</name>
</gene>
<evidence type="ECO:0000313" key="1">
    <source>
        <dbReference type="EMBL" id="GFE66017.1"/>
    </source>
</evidence>
<sequence>MERPDYLSDGAPARLFPVLSTVSKEGRTTSIVLASMRIVDEFASALFETIGLRLGKRSSVHAFTEIVFKSEKNVKNDRPDGLIIINTGQRQWRALIETKIGKATLSLEQIERYRDLARLHKIDCVITISNQFATSPQFHPLSAELNRRNTIPVFHWSWMLVRTMVDYLLSNEKVVDRDQAILLKELSLFLSHESAGVEGFNKMPKEWSTLSKLVVADGKISKSSADTKVVVDAWHQETKDLCLILTRKLNAIVTERLPRKLANSSLEKMKATINQLSESNSLSMVLDIPDAASPFEVCADLKGRSISVGMRLRAPDDKKSSRARLNWLLRQVKTESLSDTYVRFNWPGRSDPTLAALSELREKPDLISEGREHLAVHSFEIFKLVKLGAKFGQQAAFIEALERIVPAFYESIGQNLTAYVKKPPKVSVEPNEAADISQEVGELD</sequence>
<dbReference type="AlphaFoldDB" id="A0A6N6JJ97"/>
<keyword evidence="2" id="KW-1185">Reference proteome</keyword>
<accession>A0A6N6JJ97</accession>
<evidence type="ECO:0000313" key="2">
    <source>
        <dbReference type="Proteomes" id="UP000436822"/>
    </source>
</evidence>
<dbReference type="RefSeq" id="WP_159808638.1">
    <property type="nucleotide sequence ID" value="NZ_BLJE01000003.1"/>
</dbReference>
<comment type="caution">
    <text evidence="1">The sequence shown here is derived from an EMBL/GenBank/DDBJ whole genome shotgun (WGS) entry which is preliminary data.</text>
</comment>
<protein>
    <recommendedName>
        <fullName evidence="3">Stress response protein</fullName>
    </recommendedName>
</protein>
<evidence type="ECO:0008006" key="3">
    <source>
        <dbReference type="Google" id="ProtNLM"/>
    </source>
</evidence>
<proteinExistence type="predicted"/>
<dbReference type="EMBL" id="BLJE01000003">
    <property type="protein sequence ID" value="GFE66017.1"/>
    <property type="molecule type" value="Genomic_DNA"/>
</dbReference>
<reference evidence="1 2" key="1">
    <citation type="submission" date="2019-12" db="EMBL/GenBank/DDBJ databases">
        <title>Litoreibacter badius sp. nov., a novel bacteriochlorophyll a-containing bacterium in the genus Litoreibacter.</title>
        <authorList>
            <person name="Kanamuro M."/>
            <person name="Takabe Y."/>
            <person name="Mori K."/>
            <person name="Takaichi S."/>
            <person name="Hanada S."/>
        </authorList>
    </citation>
    <scope>NUCLEOTIDE SEQUENCE [LARGE SCALE GENOMIC DNA]</scope>
    <source>
        <strain evidence="1 2">K6</strain>
    </source>
</reference>
<dbReference type="OrthoDB" id="56224at2"/>
<organism evidence="1 2">
    <name type="scientific">Litoreibacter roseus</name>
    <dbReference type="NCBI Taxonomy" id="2601869"/>
    <lineage>
        <taxon>Bacteria</taxon>
        <taxon>Pseudomonadati</taxon>
        <taxon>Pseudomonadota</taxon>
        <taxon>Alphaproteobacteria</taxon>
        <taxon>Rhodobacterales</taxon>
        <taxon>Roseobacteraceae</taxon>
        <taxon>Litoreibacter</taxon>
    </lineage>
</organism>
<dbReference type="Proteomes" id="UP000436822">
    <property type="component" value="Unassembled WGS sequence"/>
</dbReference>
<name>A0A6N6JJ97_9RHOB</name>